<accession>A6NWQ4</accession>
<dbReference type="SUPFAM" id="SSF52540">
    <property type="entry name" value="P-loop containing nucleoside triphosphate hydrolases"/>
    <property type="match status" value="1"/>
</dbReference>
<dbReference type="eggNOG" id="COG0714">
    <property type="taxonomic scope" value="Bacteria"/>
</dbReference>
<dbReference type="GO" id="GO:0016887">
    <property type="term" value="F:ATP hydrolysis activity"/>
    <property type="evidence" value="ECO:0007669"/>
    <property type="project" value="InterPro"/>
</dbReference>
<dbReference type="RefSeq" id="WP_006573178.1">
    <property type="nucleotide sequence ID" value="NZ_AAXG02000016.1"/>
</dbReference>
<dbReference type="STRING" id="411467.BACCAP_02648"/>
<dbReference type="OrthoDB" id="9808317at2"/>
<comment type="caution">
    <text evidence="2">The sequence shown here is derived from an EMBL/GenBank/DDBJ whole genome shotgun (WGS) entry which is preliminary data.</text>
</comment>
<gene>
    <name evidence="2" type="ORF">BACCAP_02648</name>
</gene>
<reference evidence="2 3" key="1">
    <citation type="submission" date="2007-04" db="EMBL/GenBank/DDBJ databases">
        <authorList>
            <person name="Fulton L."/>
            <person name="Clifton S."/>
            <person name="Fulton B."/>
            <person name="Xu J."/>
            <person name="Minx P."/>
            <person name="Pepin K.H."/>
            <person name="Johnson M."/>
            <person name="Thiruvilangam P."/>
            <person name="Bhonagiri V."/>
            <person name="Nash W.E."/>
            <person name="Mardis E.R."/>
            <person name="Wilson R.K."/>
        </authorList>
    </citation>
    <scope>NUCLEOTIDE SEQUENCE [LARGE SCALE GENOMIC DNA]</scope>
    <source>
        <strain evidence="2 3">ATCC 29799</strain>
    </source>
</reference>
<dbReference type="InterPro" id="IPR027417">
    <property type="entry name" value="P-loop_NTPase"/>
</dbReference>
<feature type="domain" description="ATPase dynein-related AAA" evidence="1">
    <location>
        <begin position="286"/>
        <end position="333"/>
    </location>
</feature>
<dbReference type="GO" id="GO:0005524">
    <property type="term" value="F:ATP binding"/>
    <property type="evidence" value="ECO:0007669"/>
    <property type="project" value="InterPro"/>
</dbReference>
<dbReference type="AlphaFoldDB" id="A6NWQ4"/>
<protein>
    <recommendedName>
        <fullName evidence="1">ATPase dynein-related AAA domain-containing protein</fullName>
    </recommendedName>
</protein>
<dbReference type="InterPro" id="IPR011704">
    <property type="entry name" value="ATPase_dyneun-rel_AAA"/>
</dbReference>
<organism evidence="2 3">
    <name type="scientific">Pseudoflavonifractor capillosus ATCC 29799</name>
    <dbReference type="NCBI Taxonomy" id="411467"/>
    <lineage>
        <taxon>Bacteria</taxon>
        <taxon>Bacillati</taxon>
        <taxon>Bacillota</taxon>
        <taxon>Clostridia</taxon>
        <taxon>Eubacteriales</taxon>
        <taxon>Oscillospiraceae</taxon>
        <taxon>Pseudoflavonifractor</taxon>
    </lineage>
</organism>
<evidence type="ECO:0000259" key="1">
    <source>
        <dbReference type="Pfam" id="PF07728"/>
    </source>
</evidence>
<reference evidence="2 3" key="2">
    <citation type="submission" date="2007-06" db="EMBL/GenBank/DDBJ databases">
        <title>Draft genome sequence of Pseudoflavonifractor capillosus ATCC 29799.</title>
        <authorList>
            <person name="Sudarsanam P."/>
            <person name="Ley R."/>
            <person name="Guruge J."/>
            <person name="Turnbaugh P.J."/>
            <person name="Mahowald M."/>
            <person name="Liep D."/>
            <person name="Gordon J."/>
        </authorList>
    </citation>
    <scope>NUCLEOTIDE SEQUENCE [LARGE SCALE GENOMIC DNA]</scope>
    <source>
        <strain evidence="2 3">ATCC 29799</strain>
    </source>
</reference>
<sequence>MSSKLFVFSRPLPAPFDKAKKKVKVSSKYGDGTEATLCSTVVKAVQAYFKCKDGSAPGAVGLCGTKGVAEYKSASGPEVYHLAVYDPVGGAMLASIYNKDTEMLETYAVRNNGQDGAAIMMSMLPALMADDEFRENLDALEIQYQGGYPDMGEATERMAILCDNAYRRINDSSCAAHLPTSIDGTGNVMRVSTTHIDSGNFRPDTVVAGMFTILANSTVPEKLEIKPATPHSDFVGKYVLDTTRVLTPFEQSLVPVLAPWYVLPEEVVTICKHAKQSTGKALPMRNFLLRGPAGTGKTEGARAIAAGLNLPYMKYTCSAGTEIYDLIGQVFPDTDGPSTGDAELDQQRAQLKEMGGITYENVKRLMGLPDLDDMDYDPAGTYQKLTGVEKADATSQDCMGLVMEMVTDKLQQLCKVKPESADGRQTYSYIETDFIRALKHGYLVELQEPTTIIQPGVLVGLNSLLEQGGSITLPTGEVIHRHPDAVVVVTTNVSYEGCRGVNQSVLDRMNLTQDIELPAPEIMAQRAMSITGCEDDVLVGRMVQVVTDMADYCRKNGISDGNCGMRSLIDWIMSTEITGDPYSSALYTIVSKATSDEEDRDALKATVLEPIFAPKRKKAV</sequence>
<dbReference type="Gene3D" id="3.40.50.300">
    <property type="entry name" value="P-loop containing nucleotide triphosphate hydrolases"/>
    <property type="match status" value="1"/>
</dbReference>
<proteinExistence type="predicted"/>
<evidence type="ECO:0000313" key="2">
    <source>
        <dbReference type="EMBL" id="EDM99591.1"/>
    </source>
</evidence>
<dbReference type="Proteomes" id="UP000003639">
    <property type="component" value="Unassembled WGS sequence"/>
</dbReference>
<keyword evidence="3" id="KW-1185">Reference proteome</keyword>
<evidence type="ECO:0000313" key="3">
    <source>
        <dbReference type="Proteomes" id="UP000003639"/>
    </source>
</evidence>
<name>A6NWQ4_9FIRM</name>
<dbReference type="EMBL" id="AAXG02000016">
    <property type="protein sequence ID" value="EDM99591.1"/>
    <property type="molecule type" value="Genomic_DNA"/>
</dbReference>
<dbReference type="Pfam" id="PF07728">
    <property type="entry name" value="AAA_5"/>
    <property type="match status" value="1"/>
</dbReference>